<dbReference type="Proteomes" id="UP001320898">
    <property type="component" value="Unassembled WGS sequence"/>
</dbReference>
<dbReference type="InterPro" id="IPR011050">
    <property type="entry name" value="Pectin_lyase_fold/virulence"/>
</dbReference>
<reference evidence="1 2" key="1">
    <citation type="submission" date="2022-04" db="EMBL/GenBank/DDBJ databases">
        <authorList>
            <person name="Ye Y.-Q."/>
            <person name="Du Z.-J."/>
        </authorList>
    </citation>
    <scope>NUCLEOTIDE SEQUENCE [LARGE SCALE GENOMIC DNA]</scope>
    <source>
        <strain evidence="1 2">A6E488</strain>
    </source>
</reference>
<dbReference type="EMBL" id="JALIDZ010000007">
    <property type="protein sequence ID" value="MCT8973419.1"/>
    <property type="molecule type" value="Genomic_DNA"/>
</dbReference>
<name>A0AAW5R0T2_9HYPH</name>
<dbReference type="SMART" id="SM00710">
    <property type="entry name" value="PbH1"/>
    <property type="match status" value="4"/>
</dbReference>
<evidence type="ECO:0000313" key="1">
    <source>
        <dbReference type="EMBL" id="MCT8973419.1"/>
    </source>
</evidence>
<organism evidence="1 2">
    <name type="scientific">Microbaculum marinisediminis</name>
    <dbReference type="NCBI Taxonomy" id="2931392"/>
    <lineage>
        <taxon>Bacteria</taxon>
        <taxon>Pseudomonadati</taxon>
        <taxon>Pseudomonadota</taxon>
        <taxon>Alphaproteobacteria</taxon>
        <taxon>Hyphomicrobiales</taxon>
        <taxon>Tepidamorphaceae</taxon>
        <taxon>Microbaculum</taxon>
    </lineage>
</organism>
<keyword evidence="2" id="KW-1185">Reference proteome</keyword>
<dbReference type="SUPFAM" id="SSF51126">
    <property type="entry name" value="Pectin lyase-like"/>
    <property type="match status" value="1"/>
</dbReference>
<accession>A0AAW5R0T2</accession>
<dbReference type="InterPro" id="IPR006626">
    <property type="entry name" value="PbH1"/>
</dbReference>
<dbReference type="AlphaFoldDB" id="A0AAW5R0T2"/>
<sequence>MTKLKVKRVIRIKKKKWVIKRKKLRGKKRFRFITRYREVDVDLQTIPDDVQSGPGWRWDPRGWVTIDTEGAVFRDYIVNGPVDVVADNVTIDNVRVYSSGFFGIAIRHADNTTIDRCTVGPAKGERRVEAAIKDVYGDAKNTTIRRCNIYGWSTGVQIYQGLIAHNFIHSPGFEPGDHTNGTTSTGSTQQLDIIHNTVFNPLGQTDAISLFQDFGLEANRTISDNLMAGGGYTLYAGQNSGAPATYNIKVTNNRFSRLYFSRGGYYGPVTAYNPDGVGNVWSGNIWDDTGASVHH</sequence>
<dbReference type="InterPro" id="IPR012334">
    <property type="entry name" value="Pectin_lyas_fold"/>
</dbReference>
<proteinExistence type="predicted"/>
<dbReference type="RefSeq" id="WP_261616987.1">
    <property type="nucleotide sequence ID" value="NZ_JALIDZ010000007.1"/>
</dbReference>
<dbReference type="Gene3D" id="2.160.20.10">
    <property type="entry name" value="Single-stranded right-handed beta-helix, Pectin lyase-like"/>
    <property type="match status" value="1"/>
</dbReference>
<comment type="caution">
    <text evidence="1">The sequence shown here is derived from an EMBL/GenBank/DDBJ whole genome shotgun (WGS) entry which is preliminary data.</text>
</comment>
<gene>
    <name evidence="1" type="ORF">MUB46_16275</name>
</gene>
<protein>
    <submittedName>
        <fullName evidence="1">Right-handed parallel beta-helix repeat-containing protein</fullName>
    </submittedName>
</protein>
<evidence type="ECO:0000313" key="2">
    <source>
        <dbReference type="Proteomes" id="UP001320898"/>
    </source>
</evidence>